<accession>A0AAN9KRH8</accession>
<gene>
    <name evidence="1" type="ORF">VNO77_30871</name>
</gene>
<dbReference type="Proteomes" id="UP001367508">
    <property type="component" value="Unassembled WGS sequence"/>
</dbReference>
<evidence type="ECO:0000313" key="1">
    <source>
        <dbReference type="EMBL" id="KAK7320923.1"/>
    </source>
</evidence>
<evidence type="ECO:0000313" key="2">
    <source>
        <dbReference type="Proteomes" id="UP001367508"/>
    </source>
</evidence>
<proteinExistence type="predicted"/>
<dbReference type="AlphaFoldDB" id="A0AAN9KRH8"/>
<organism evidence="1 2">
    <name type="scientific">Canavalia gladiata</name>
    <name type="common">Sword bean</name>
    <name type="synonym">Dolichos gladiatus</name>
    <dbReference type="NCBI Taxonomy" id="3824"/>
    <lineage>
        <taxon>Eukaryota</taxon>
        <taxon>Viridiplantae</taxon>
        <taxon>Streptophyta</taxon>
        <taxon>Embryophyta</taxon>
        <taxon>Tracheophyta</taxon>
        <taxon>Spermatophyta</taxon>
        <taxon>Magnoliopsida</taxon>
        <taxon>eudicotyledons</taxon>
        <taxon>Gunneridae</taxon>
        <taxon>Pentapetalae</taxon>
        <taxon>rosids</taxon>
        <taxon>fabids</taxon>
        <taxon>Fabales</taxon>
        <taxon>Fabaceae</taxon>
        <taxon>Papilionoideae</taxon>
        <taxon>50 kb inversion clade</taxon>
        <taxon>NPAAA clade</taxon>
        <taxon>indigoferoid/millettioid clade</taxon>
        <taxon>Phaseoleae</taxon>
        <taxon>Canavalia</taxon>
    </lineage>
</organism>
<comment type="caution">
    <text evidence="1">The sequence shown here is derived from an EMBL/GenBank/DDBJ whole genome shotgun (WGS) entry which is preliminary data.</text>
</comment>
<sequence>MDDKLYGKNGSNPILSNFDTVVSVPGKACLVFVHTSGMEPRLRCACYFLCLQHYQRSHDLTWEAIALDPLDVIGCTRNQLLLFRLGQL</sequence>
<keyword evidence="2" id="KW-1185">Reference proteome</keyword>
<reference evidence="1 2" key="1">
    <citation type="submission" date="2024-01" db="EMBL/GenBank/DDBJ databases">
        <title>The genomes of 5 underutilized Papilionoideae crops provide insights into root nodulation and disease resistanc.</title>
        <authorList>
            <person name="Jiang F."/>
        </authorList>
    </citation>
    <scope>NUCLEOTIDE SEQUENCE [LARGE SCALE GENOMIC DNA]</scope>
    <source>
        <strain evidence="1">LVBAO_FW01</strain>
        <tissue evidence="1">Leaves</tissue>
    </source>
</reference>
<dbReference type="EMBL" id="JAYMYQ010000007">
    <property type="protein sequence ID" value="KAK7320923.1"/>
    <property type="molecule type" value="Genomic_DNA"/>
</dbReference>
<name>A0AAN9KRH8_CANGL</name>
<protein>
    <submittedName>
        <fullName evidence="1">Uncharacterized protein</fullName>
    </submittedName>
</protein>